<protein>
    <submittedName>
        <fullName evidence="1">Uncharacterized protein</fullName>
    </submittedName>
</protein>
<proteinExistence type="predicted"/>
<organism evidence="1 2">
    <name type="scientific">Edaphobacter aggregans</name>
    <dbReference type="NCBI Taxonomy" id="570835"/>
    <lineage>
        <taxon>Bacteria</taxon>
        <taxon>Pseudomonadati</taxon>
        <taxon>Acidobacteriota</taxon>
        <taxon>Terriglobia</taxon>
        <taxon>Terriglobales</taxon>
        <taxon>Acidobacteriaceae</taxon>
        <taxon>Edaphobacter</taxon>
    </lineage>
</organism>
<dbReference type="Proteomes" id="UP000269669">
    <property type="component" value="Unassembled WGS sequence"/>
</dbReference>
<keyword evidence="2" id="KW-1185">Reference proteome</keyword>
<comment type="caution">
    <text evidence="1">The sequence shown here is derived from an EMBL/GenBank/DDBJ whole genome shotgun (WGS) entry which is preliminary data.</text>
</comment>
<evidence type="ECO:0000313" key="2">
    <source>
        <dbReference type="Proteomes" id="UP000269669"/>
    </source>
</evidence>
<gene>
    <name evidence="1" type="ORF">EDE15_2035</name>
</gene>
<dbReference type="RefSeq" id="WP_125485113.1">
    <property type="nucleotide sequence ID" value="NZ_RSDW01000001.1"/>
</dbReference>
<accession>A0A3R9NWU4</accession>
<dbReference type="AlphaFoldDB" id="A0A3R9NWU4"/>
<dbReference type="OrthoDB" id="117988at2"/>
<reference evidence="1 2" key="1">
    <citation type="submission" date="2018-12" db="EMBL/GenBank/DDBJ databases">
        <title>Sequencing of bacterial isolates from soil warming experiment in Harvard Forest, Massachusetts, USA.</title>
        <authorList>
            <person name="Deangelis K."/>
        </authorList>
    </citation>
    <scope>NUCLEOTIDE SEQUENCE [LARGE SCALE GENOMIC DNA]</scope>
    <source>
        <strain evidence="1 2">EB153</strain>
    </source>
</reference>
<name>A0A3R9NWU4_9BACT</name>
<sequence>MTLLPSTEPEIEDFLAAFEGCTLPKVRWTHGAHLLTGACYVHALGEHAAIDQMRTYVRRYNESVGTQNTETSGYHETITIAWIKLLTGLLRRSQPIERAAFATLAVEHFSPQRDIFKRHYDFDLVSSRQARLQWVEPTLQPLD</sequence>
<dbReference type="EMBL" id="RSDW01000001">
    <property type="protein sequence ID" value="RSL16517.1"/>
    <property type="molecule type" value="Genomic_DNA"/>
</dbReference>
<evidence type="ECO:0000313" key="1">
    <source>
        <dbReference type="EMBL" id="RSL16517.1"/>
    </source>
</evidence>